<evidence type="ECO:0000256" key="1">
    <source>
        <dbReference type="SAM" id="MobiDB-lite"/>
    </source>
</evidence>
<proteinExistence type="predicted"/>
<evidence type="ECO:0000313" key="3">
    <source>
        <dbReference type="Proteomes" id="UP001234178"/>
    </source>
</evidence>
<feature type="region of interest" description="Disordered" evidence="1">
    <location>
        <begin position="123"/>
        <end position="156"/>
    </location>
</feature>
<accession>A0ABR0AH17</accession>
<dbReference type="EMBL" id="JAOYFB010000037">
    <property type="protein sequence ID" value="KAK4024425.1"/>
    <property type="molecule type" value="Genomic_DNA"/>
</dbReference>
<feature type="compositionally biased region" description="Acidic residues" evidence="1">
    <location>
        <begin position="137"/>
        <end position="146"/>
    </location>
</feature>
<gene>
    <name evidence="2" type="ORF">OUZ56_009847</name>
</gene>
<keyword evidence="3" id="KW-1185">Reference proteome</keyword>
<comment type="caution">
    <text evidence="2">The sequence shown here is derived from an EMBL/GenBank/DDBJ whole genome shotgun (WGS) entry which is preliminary data.</text>
</comment>
<organism evidence="2 3">
    <name type="scientific">Daphnia magna</name>
    <dbReference type="NCBI Taxonomy" id="35525"/>
    <lineage>
        <taxon>Eukaryota</taxon>
        <taxon>Metazoa</taxon>
        <taxon>Ecdysozoa</taxon>
        <taxon>Arthropoda</taxon>
        <taxon>Crustacea</taxon>
        <taxon>Branchiopoda</taxon>
        <taxon>Diplostraca</taxon>
        <taxon>Cladocera</taxon>
        <taxon>Anomopoda</taxon>
        <taxon>Daphniidae</taxon>
        <taxon>Daphnia</taxon>
    </lineage>
</organism>
<protein>
    <recommendedName>
        <fullName evidence="4">BEN domain-containing protein</fullName>
    </recommendedName>
</protein>
<dbReference type="Proteomes" id="UP001234178">
    <property type="component" value="Unassembled WGS sequence"/>
</dbReference>
<evidence type="ECO:0000313" key="2">
    <source>
        <dbReference type="EMBL" id="KAK4024425.1"/>
    </source>
</evidence>
<reference evidence="2 3" key="1">
    <citation type="journal article" date="2023" name="Nucleic Acids Res.">
        <title>The hologenome of Daphnia magna reveals possible DNA methylation and microbiome-mediated evolution of the host genome.</title>
        <authorList>
            <person name="Chaturvedi A."/>
            <person name="Li X."/>
            <person name="Dhandapani V."/>
            <person name="Marshall H."/>
            <person name="Kissane S."/>
            <person name="Cuenca-Cambronero M."/>
            <person name="Asole G."/>
            <person name="Calvet F."/>
            <person name="Ruiz-Romero M."/>
            <person name="Marangio P."/>
            <person name="Guigo R."/>
            <person name="Rago D."/>
            <person name="Mirbahai L."/>
            <person name="Eastwood N."/>
            <person name="Colbourne J.K."/>
            <person name="Zhou J."/>
            <person name="Mallon E."/>
            <person name="Orsini L."/>
        </authorList>
    </citation>
    <scope>NUCLEOTIDE SEQUENCE [LARGE SCALE GENOMIC DNA]</scope>
    <source>
        <strain evidence="2">LRV0_1</strain>
    </source>
</reference>
<evidence type="ECO:0008006" key="4">
    <source>
        <dbReference type="Google" id="ProtNLM"/>
    </source>
</evidence>
<sequence>METFEDGEKTFFNLIPVTWVSGGNGGVNSATLECNFLFPDDASTRGSAIGEPSSWQHKSFKRFLHPTTEWMEYTARLIKKHCDDNLPFQEWTDFNNDGSIAKKRRSKLPAKIAGQPRVLKKVASKHVTPLRTLTQDSEGDDGDYESDSSLLSTNAAPLRSRVQPSFTTTTQVIAAGPLTQLAAGPPTPLPTGQTTPQASLYMPYSSSFQPQIDVGDNVRGVFSPAISSIQQLLSPNYGGSSAATSAYYGSSDFYSTLKLQPGPSANYNQVHLNTEYSRTDESTRSFSPLEIGTRNNPQHSDTLIDKLIDIIAELSLKVGSLETVMDHGFKSSNEILQRLLNSTAQANNALPDQRIKRNILSYQTYVAERPLRMSSWTSFSGNLKGEKIPDDLSVLIHFISVLGATLTLRCRAKGQPQPTCQDLKKVLQKCRKEGGSRHRKWLKMMGRPPVNNPPAEDSVGSDVENQIFVSEVGPLITVLIGDIMKFEPQSQ</sequence>
<name>A0ABR0AH17_9CRUS</name>